<dbReference type="Proteomes" id="UP000234681">
    <property type="component" value="Chromosome 4"/>
</dbReference>
<evidence type="ECO:0000313" key="2">
    <source>
        <dbReference type="Proteomes" id="UP000234681"/>
    </source>
</evidence>
<dbReference type="EMBL" id="CH474057">
    <property type="protein sequence ID" value="EDL86394.1"/>
    <property type="molecule type" value="Genomic_DNA"/>
</dbReference>
<gene>
    <name evidence="1" type="ORF">rCG_56747</name>
</gene>
<evidence type="ECO:0000313" key="1">
    <source>
        <dbReference type="EMBL" id="EDL86394.1"/>
    </source>
</evidence>
<accession>A6KJJ2</accession>
<name>A6KJJ2_RAT</name>
<organism evidence="1 2">
    <name type="scientific">Rattus norvegicus</name>
    <name type="common">Rat</name>
    <dbReference type="NCBI Taxonomy" id="10116"/>
    <lineage>
        <taxon>Eukaryota</taxon>
        <taxon>Metazoa</taxon>
        <taxon>Chordata</taxon>
        <taxon>Craniata</taxon>
        <taxon>Vertebrata</taxon>
        <taxon>Euteleostomi</taxon>
        <taxon>Mammalia</taxon>
        <taxon>Eutheria</taxon>
        <taxon>Euarchontoglires</taxon>
        <taxon>Glires</taxon>
        <taxon>Rodentia</taxon>
        <taxon>Myomorpha</taxon>
        <taxon>Muroidea</taxon>
        <taxon>Muridae</taxon>
        <taxon>Murinae</taxon>
        <taxon>Rattus</taxon>
    </lineage>
</organism>
<proteinExistence type="predicted"/>
<sequence>MFSLCVSREGNLPALFRPGPRIRGICLIRDSE</sequence>
<feature type="non-terminal residue" evidence="1">
    <location>
        <position position="32"/>
    </location>
</feature>
<protein>
    <submittedName>
        <fullName evidence="1">RCG56747</fullName>
    </submittedName>
</protein>
<reference evidence="2" key="1">
    <citation type="submission" date="2005-09" db="EMBL/GenBank/DDBJ databases">
        <authorList>
            <person name="Mural R.J."/>
            <person name="Li P.W."/>
            <person name="Adams M.D."/>
            <person name="Amanatides P.G."/>
            <person name="Baden-Tillson H."/>
            <person name="Barnstead M."/>
            <person name="Chin S.H."/>
            <person name="Dew I."/>
            <person name="Evans C.A."/>
            <person name="Ferriera S."/>
            <person name="Flanigan M."/>
            <person name="Fosler C."/>
            <person name="Glodek A."/>
            <person name="Gu Z."/>
            <person name="Holt R.A."/>
            <person name="Jennings D."/>
            <person name="Kraft C.L."/>
            <person name="Lu F."/>
            <person name="Nguyen T."/>
            <person name="Nusskern D.R."/>
            <person name="Pfannkoch C.M."/>
            <person name="Sitter C."/>
            <person name="Sutton G.G."/>
            <person name="Venter J.C."/>
            <person name="Wang Z."/>
            <person name="Woodage T."/>
            <person name="Zheng X.H."/>
            <person name="Zhong F."/>
        </authorList>
    </citation>
    <scope>NUCLEOTIDE SEQUENCE [LARGE SCALE GENOMIC DNA]</scope>
    <source>
        <strain>BN</strain>
        <strain evidence="2">Sprague-Dawley</strain>
    </source>
</reference>
<dbReference type="AlphaFoldDB" id="A6KJJ2"/>